<evidence type="ECO:0000313" key="2">
    <source>
        <dbReference type="EMBL" id="GKV01700.1"/>
    </source>
</evidence>
<dbReference type="AlphaFoldDB" id="A0AAV5ISZ3"/>
<reference evidence="2 3" key="1">
    <citation type="journal article" date="2021" name="Commun. Biol.">
        <title>The genome of Shorea leprosula (Dipterocarpaceae) highlights the ecological relevance of drought in aseasonal tropical rainforests.</title>
        <authorList>
            <person name="Ng K.K.S."/>
            <person name="Kobayashi M.J."/>
            <person name="Fawcett J.A."/>
            <person name="Hatakeyama M."/>
            <person name="Paape T."/>
            <person name="Ng C.H."/>
            <person name="Ang C.C."/>
            <person name="Tnah L.H."/>
            <person name="Lee C.T."/>
            <person name="Nishiyama T."/>
            <person name="Sese J."/>
            <person name="O'Brien M.J."/>
            <person name="Copetti D."/>
            <person name="Mohd Noor M.I."/>
            <person name="Ong R.C."/>
            <person name="Putra M."/>
            <person name="Sireger I.Z."/>
            <person name="Indrioko S."/>
            <person name="Kosugi Y."/>
            <person name="Izuno A."/>
            <person name="Isagi Y."/>
            <person name="Lee S.L."/>
            <person name="Shimizu K.K."/>
        </authorList>
    </citation>
    <scope>NUCLEOTIDE SEQUENCE [LARGE SCALE GENOMIC DNA]</scope>
    <source>
        <strain evidence="2">214</strain>
    </source>
</reference>
<feature type="chain" id="PRO_5043966403" evidence="1">
    <location>
        <begin position="24"/>
        <end position="48"/>
    </location>
</feature>
<feature type="signal peptide" evidence="1">
    <location>
        <begin position="1"/>
        <end position="23"/>
    </location>
</feature>
<dbReference type="Proteomes" id="UP001054252">
    <property type="component" value="Unassembled WGS sequence"/>
</dbReference>
<proteinExistence type="predicted"/>
<evidence type="ECO:0000313" key="3">
    <source>
        <dbReference type="Proteomes" id="UP001054252"/>
    </source>
</evidence>
<gene>
    <name evidence="2" type="ORF">SLEP1_g14239</name>
</gene>
<accession>A0AAV5ISZ3</accession>
<dbReference type="EMBL" id="BPVZ01000017">
    <property type="protein sequence ID" value="GKV01700.1"/>
    <property type="molecule type" value="Genomic_DNA"/>
</dbReference>
<organism evidence="2 3">
    <name type="scientific">Rubroshorea leprosula</name>
    <dbReference type="NCBI Taxonomy" id="152421"/>
    <lineage>
        <taxon>Eukaryota</taxon>
        <taxon>Viridiplantae</taxon>
        <taxon>Streptophyta</taxon>
        <taxon>Embryophyta</taxon>
        <taxon>Tracheophyta</taxon>
        <taxon>Spermatophyta</taxon>
        <taxon>Magnoliopsida</taxon>
        <taxon>eudicotyledons</taxon>
        <taxon>Gunneridae</taxon>
        <taxon>Pentapetalae</taxon>
        <taxon>rosids</taxon>
        <taxon>malvids</taxon>
        <taxon>Malvales</taxon>
        <taxon>Dipterocarpaceae</taxon>
        <taxon>Rubroshorea</taxon>
    </lineage>
</organism>
<keyword evidence="1" id="KW-0732">Signal</keyword>
<name>A0AAV5ISZ3_9ROSI</name>
<evidence type="ECO:0000256" key="1">
    <source>
        <dbReference type="SAM" id="SignalP"/>
    </source>
</evidence>
<comment type="caution">
    <text evidence="2">The sequence shown here is derived from an EMBL/GenBank/DDBJ whole genome shotgun (WGS) entry which is preliminary data.</text>
</comment>
<protein>
    <submittedName>
        <fullName evidence="2">Uncharacterized protein</fullName>
    </submittedName>
</protein>
<sequence>MGFGTTWLLLSPRFSSCFTWVSGQEELLEAFLWQVLHHDSLLLLPLAS</sequence>
<keyword evidence="3" id="KW-1185">Reference proteome</keyword>